<organism evidence="1">
    <name type="scientific">bioreactor metagenome</name>
    <dbReference type="NCBI Taxonomy" id="1076179"/>
    <lineage>
        <taxon>unclassified sequences</taxon>
        <taxon>metagenomes</taxon>
        <taxon>ecological metagenomes</taxon>
    </lineage>
</organism>
<comment type="caution">
    <text evidence="1">The sequence shown here is derived from an EMBL/GenBank/DDBJ whole genome shotgun (WGS) entry which is preliminary data.</text>
</comment>
<proteinExistence type="predicted"/>
<gene>
    <name evidence="1" type="ORF">SDC9_62381</name>
</gene>
<evidence type="ECO:0000313" key="1">
    <source>
        <dbReference type="EMBL" id="MPM16007.1"/>
    </source>
</evidence>
<dbReference type="EMBL" id="VSSQ01002535">
    <property type="protein sequence ID" value="MPM16007.1"/>
    <property type="molecule type" value="Genomic_DNA"/>
</dbReference>
<accession>A0A644XJ65</accession>
<sequence>MIFCTILHFLFTGTINYLMKQFYLLLVVIGGLYAGTAQAQLFTYNPPDNFILDSAAADNNTWVNKSAGSVIQITATENTSYAAFEKSFTEEQLTANNLIIKEKRTVSATGKDGKSLPSMMFVCSYRTVSEDGTVPTEYTRIVCFSGDESSMVMAVATIPALAESVMLEPVISSFEKNLIIQ</sequence>
<dbReference type="AlphaFoldDB" id="A0A644XJ65"/>
<reference evidence="1" key="1">
    <citation type="submission" date="2019-08" db="EMBL/GenBank/DDBJ databases">
        <authorList>
            <person name="Kucharzyk K."/>
            <person name="Murdoch R.W."/>
            <person name="Higgins S."/>
            <person name="Loffler F."/>
        </authorList>
    </citation>
    <scope>NUCLEOTIDE SEQUENCE</scope>
</reference>
<name>A0A644XJ65_9ZZZZ</name>
<evidence type="ECO:0008006" key="2">
    <source>
        <dbReference type="Google" id="ProtNLM"/>
    </source>
</evidence>
<protein>
    <recommendedName>
        <fullName evidence="2">PsbP C-terminal domain-containing protein</fullName>
    </recommendedName>
</protein>